<dbReference type="EMBL" id="CP028901">
    <property type="protein sequence ID" value="AWB33885.1"/>
    <property type="molecule type" value="Genomic_DNA"/>
</dbReference>
<name>A0A2R4XJA9_9BURK</name>
<dbReference type="CDD" id="cd03801">
    <property type="entry name" value="GT4_PimA-like"/>
    <property type="match status" value="1"/>
</dbReference>
<dbReference type="PANTHER" id="PTHR46656">
    <property type="entry name" value="PUTATIVE-RELATED"/>
    <property type="match status" value="1"/>
</dbReference>
<dbReference type="Pfam" id="PF13692">
    <property type="entry name" value="Glyco_trans_1_4"/>
    <property type="match status" value="1"/>
</dbReference>
<reference evidence="1 2" key="1">
    <citation type="submission" date="2018-04" db="EMBL/GenBank/DDBJ databases">
        <title>Bordetella sp. HZ20 isolated from seawater.</title>
        <authorList>
            <person name="Sun C."/>
        </authorList>
    </citation>
    <scope>NUCLEOTIDE SEQUENCE [LARGE SCALE GENOMIC DNA]</scope>
    <source>
        <strain evidence="1 2">HZ20</strain>
    </source>
</reference>
<gene>
    <name evidence="1" type="ORF">DBV39_09380</name>
</gene>
<dbReference type="Gene3D" id="3.40.50.2000">
    <property type="entry name" value="Glycogen Phosphorylase B"/>
    <property type="match status" value="2"/>
</dbReference>
<dbReference type="Proteomes" id="UP000244571">
    <property type="component" value="Chromosome"/>
</dbReference>
<dbReference type="SUPFAM" id="SSF53756">
    <property type="entry name" value="UDP-Glycosyltransferase/glycogen phosphorylase"/>
    <property type="match status" value="2"/>
</dbReference>
<dbReference type="PANTHER" id="PTHR46656:SF3">
    <property type="entry name" value="PUTATIVE-RELATED"/>
    <property type="match status" value="1"/>
</dbReference>
<accession>A0A2R4XJA9</accession>
<protein>
    <submittedName>
        <fullName evidence="1">Uncharacterized protein</fullName>
    </submittedName>
</protein>
<dbReference type="KEGG" id="boz:DBV39_09380"/>
<proteinExistence type="predicted"/>
<organism evidence="1 2">
    <name type="scientific">Orrella marina</name>
    <dbReference type="NCBI Taxonomy" id="2163011"/>
    <lineage>
        <taxon>Bacteria</taxon>
        <taxon>Pseudomonadati</taxon>
        <taxon>Pseudomonadota</taxon>
        <taxon>Betaproteobacteria</taxon>
        <taxon>Burkholderiales</taxon>
        <taxon>Alcaligenaceae</taxon>
        <taxon>Orrella</taxon>
    </lineage>
</organism>
<keyword evidence="2" id="KW-1185">Reference proteome</keyword>
<evidence type="ECO:0000313" key="2">
    <source>
        <dbReference type="Proteomes" id="UP000244571"/>
    </source>
</evidence>
<dbReference type="AlphaFoldDB" id="A0A2R4XJA9"/>
<evidence type="ECO:0000313" key="1">
    <source>
        <dbReference type="EMBL" id="AWB33885.1"/>
    </source>
</evidence>
<sequence>MLPPRRRYTVRKCALNLSPARIRRLTMRACLRLQAALLDLRDGTEALWFRAMRWRNLPETLNWRLEGPFDSSYSLALVNRETARSLTELGHCVALKSTEGPGDFDPDGSFLLRNPDLNEMHLRTQQRKPYKLHVTSRNLYPPRVHSMSRSIRCLHAYAWEESEFPQSWVHQFIHHLDGISVVSHHVRKILIDNGVTVPIAVTGLGTDHWRGLTSQPGISVSGRSFRFLHVSSCFPRKGVDCLLQAYGIAFSSEDDVTLIIKTIRNPHNEVHTWLAQARGRRSDYPHVEIIEEDLCDRQLKNLYEQCHALVNPSRAEGFCLPLAEGLLSGLAVITTAWGGQTDFCDESVAWMVDYKFARAQSHLGLTDSIWAEPDTSHLASVMREVYQAPERLRRARILAGQNRLQSNWRWDQSASRLVESVRRFRNRPLPPRPRIGWVTTWNAMCGIATYSEHLVRHMSTRVTVLASNTASTVRPDERHVQRCWVSEDPSNPIELQLAIRDRGLNVLVIQFNYGLFDFTSFANFLNGEVDAGRTIIVMMHATADPGNRRDKRLMNLVPALARCDRLLVHSTHDLNRLKTLGLTENVTLFPHGILDIPDGSRCFAPIGQRQIVLATYGFCLPQKGLPEIIEVLELLRQQGLDVKLRMVNARYPTQSSADLAQQIRSTIKRRNLEKHIELHDQFLSDTDSLELLSGADIIVYPYQTTEESASGAVRYGLAAARVVAVTPLAIFEDVGPYVSKLPGIRPAQMADGIAQLIYTLRTCPQNIESLQPGAQIWRDSHRHTVLARRLDNLITSLLTNRSSSP</sequence>